<dbReference type="InterPro" id="IPR005162">
    <property type="entry name" value="Retrotrans_gag_dom"/>
</dbReference>
<comment type="caution">
    <text evidence="2">The sequence shown here is derived from an EMBL/GenBank/DDBJ whole genome shotgun (WGS) entry which is preliminary data.</text>
</comment>
<proteinExistence type="predicted"/>
<dbReference type="Pfam" id="PF03732">
    <property type="entry name" value="Retrotrans_gag"/>
    <property type="match status" value="1"/>
</dbReference>
<reference evidence="2" key="1">
    <citation type="submission" date="2021-02" db="EMBL/GenBank/DDBJ databases">
        <authorList>
            <person name="Nowell W R."/>
        </authorList>
    </citation>
    <scope>NUCLEOTIDE SEQUENCE</scope>
</reference>
<accession>A0A8S2ZRM7</accession>
<dbReference type="Proteomes" id="UP000681720">
    <property type="component" value="Unassembled WGS sequence"/>
</dbReference>
<dbReference type="GO" id="GO:0006508">
    <property type="term" value="P:proteolysis"/>
    <property type="evidence" value="ECO:0007669"/>
    <property type="project" value="InterPro"/>
</dbReference>
<evidence type="ECO:0000313" key="2">
    <source>
        <dbReference type="EMBL" id="CAF4628304.1"/>
    </source>
</evidence>
<dbReference type="PROSITE" id="PS00141">
    <property type="entry name" value="ASP_PROTEASE"/>
    <property type="match status" value="1"/>
</dbReference>
<name>A0A8S2ZRM7_9BILA</name>
<protein>
    <recommendedName>
        <fullName evidence="1">Retrotransposon gag domain-containing protein</fullName>
    </recommendedName>
</protein>
<dbReference type="Pfam" id="PF13975">
    <property type="entry name" value="gag-asp_proteas"/>
    <property type="match status" value="1"/>
</dbReference>
<dbReference type="PANTHER" id="PTHR33194:SF4">
    <property type="entry name" value="CCHC-TYPE DOMAIN-CONTAINING PROTEIN"/>
    <property type="match status" value="1"/>
</dbReference>
<dbReference type="InterPro" id="IPR001969">
    <property type="entry name" value="Aspartic_peptidase_AS"/>
</dbReference>
<dbReference type="EMBL" id="CAJOBJ010110265">
    <property type="protein sequence ID" value="CAF4628304.1"/>
    <property type="molecule type" value="Genomic_DNA"/>
</dbReference>
<dbReference type="PANTHER" id="PTHR33194">
    <property type="entry name" value="ZINC KNUCKLE DOMAINCONTAINING PROTEIN"/>
    <property type="match status" value="1"/>
</dbReference>
<feature type="domain" description="Retrotransposon gag" evidence="1">
    <location>
        <begin position="93"/>
        <end position="185"/>
    </location>
</feature>
<gene>
    <name evidence="2" type="ORF">GIL414_LOCUS40094</name>
</gene>
<dbReference type="GO" id="GO:0004190">
    <property type="term" value="F:aspartic-type endopeptidase activity"/>
    <property type="evidence" value="ECO:0007669"/>
    <property type="project" value="InterPro"/>
</dbReference>
<dbReference type="SUPFAM" id="SSF50630">
    <property type="entry name" value="Acid proteases"/>
    <property type="match status" value="1"/>
</dbReference>
<evidence type="ECO:0000259" key="1">
    <source>
        <dbReference type="Pfam" id="PF03732"/>
    </source>
</evidence>
<dbReference type="AlphaFoldDB" id="A0A8S2ZRM7"/>
<dbReference type="CDD" id="cd00303">
    <property type="entry name" value="retropepsin_like"/>
    <property type="match status" value="1"/>
</dbReference>
<sequence length="625" mass="71015">MLTRQGAAKLFQAEFRRLADIDIYFPDTESFTPVYYRPLTTVMAEKTVSTLLSKTLEQTRKYSGKSDQDADEWLKDLTTTFRMADITESQALKMIPTFLEGPVKLWFHENSTAFESWSVFKAQFLHTYSSPALKQLASNRLRHRQQQYDESVIEYYTDVMKLCKIIDPNMTDASKFDHLYHGLKPSLLKILRQAPLTPTAFLEYARPEETLDRFVGMPIQSPTNNDTPVTNINFHQSFTPAHYPQQYFYPTSPNTYAATSFPHGYSSTSSLGVQQRFPTSSFNTFHNSSHPVQCYREYHDGSVSPTATPSPSSSFPMIRHYHHTHPPSLYHSMSTYSIHPQSTIYSHQPVQTNPSLIFINTSIHGKRLRAMLDTGATHSFIIQRTLKQLHRSPTSHFTRQAQLGDGRTTLQIIGEVQLPVQFASIITPLKALVVKQMNSDFILGRLFIPYDKAIDYIALDVTTVNVVKIPPRESCIVQAKIELSSADAIYFSPIDATQLDKPIITPPSLLHVNNYTTYLEIYNLHEYTCTLPMNTILGSATHIPYSVDSFILFGPSNCSSSTSVPSTYNLNTITLENPPSQLLTTVDKLLCHLTNTQYKQQLSQFLQQYIKIFDILTFTQANTTI</sequence>
<evidence type="ECO:0000313" key="3">
    <source>
        <dbReference type="Proteomes" id="UP000681720"/>
    </source>
</evidence>
<dbReference type="InterPro" id="IPR021109">
    <property type="entry name" value="Peptidase_aspartic_dom_sf"/>
</dbReference>
<dbReference type="Gene3D" id="2.40.70.10">
    <property type="entry name" value="Acid Proteases"/>
    <property type="match status" value="1"/>
</dbReference>
<organism evidence="2 3">
    <name type="scientific">Rotaria magnacalcarata</name>
    <dbReference type="NCBI Taxonomy" id="392030"/>
    <lineage>
        <taxon>Eukaryota</taxon>
        <taxon>Metazoa</taxon>
        <taxon>Spiralia</taxon>
        <taxon>Gnathifera</taxon>
        <taxon>Rotifera</taxon>
        <taxon>Eurotatoria</taxon>
        <taxon>Bdelloidea</taxon>
        <taxon>Philodinida</taxon>
        <taxon>Philodinidae</taxon>
        <taxon>Rotaria</taxon>
    </lineage>
</organism>